<feature type="non-terminal residue" evidence="1">
    <location>
        <position position="59"/>
    </location>
</feature>
<dbReference type="Gene3D" id="1.10.220.10">
    <property type="entry name" value="Annexin"/>
    <property type="match status" value="1"/>
</dbReference>
<reference evidence="1 2" key="1">
    <citation type="submission" date="2019-07" db="EMBL/GenBank/DDBJ databases">
        <authorList>
            <person name="Jastrzebski P J."/>
            <person name="Paukszto L."/>
            <person name="Jastrzebski P J."/>
        </authorList>
    </citation>
    <scope>NUCLEOTIDE SEQUENCE [LARGE SCALE GENOMIC DNA]</scope>
    <source>
        <strain evidence="1 2">WMS-il1</strain>
    </source>
</reference>
<dbReference type="GO" id="GO:0005544">
    <property type="term" value="F:calcium-dependent phospholipid binding"/>
    <property type="evidence" value="ECO:0007669"/>
    <property type="project" value="InterPro"/>
</dbReference>
<keyword evidence="2" id="KW-1185">Reference proteome</keyword>
<evidence type="ECO:0000313" key="2">
    <source>
        <dbReference type="Proteomes" id="UP000321570"/>
    </source>
</evidence>
<dbReference type="AlphaFoldDB" id="A0A564YC87"/>
<name>A0A564YC87_HYMDI</name>
<dbReference type="SUPFAM" id="SSF47874">
    <property type="entry name" value="Annexin"/>
    <property type="match status" value="1"/>
</dbReference>
<accession>A0A564YC87</accession>
<dbReference type="InterPro" id="IPR037104">
    <property type="entry name" value="Annexin_sf"/>
</dbReference>
<evidence type="ECO:0008006" key="3">
    <source>
        <dbReference type="Google" id="ProtNLM"/>
    </source>
</evidence>
<organism evidence="1 2">
    <name type="scientific">Hymenolepis diminuta</name>
    <name type="common">Rat tapeworm</name>
    <dbReference type="NCBI Taxonomy" id="6216"/>
    <lineage>
        <taxon>Eukaryota</taxon>
        <taxon>Metazoa</taxon>
        <taxon>Spiralia</taxon>
        <taxon>Lophotrochozoa</taxon>
        <taxon>Platyhelminthes</taxon>
        <taxon>Cestoda</taxon>
        <taxon>Eucestoda</taxon>
        <taxon>Cyclophyllidea</taxon>
        <taxon>Hymenolepididae</taxon>
        <taxon>Hymenolepis</taxon>
    </lineage>
</organism>
<dbReference type="Proteomes" id="UP000321570">
    <property type="component" value="Unassembled WGS sequence"/>
</dbReference>
<protein>
    <recommendedName>
        <fullName evidence="3">Annexin</fullName>
    </recommendedName>
</protein>
<proteinExistence type="predicted"/>
<gene>
    <name evidence="1" type="ORF">WMSIL1_LOCUS5146</name>
</gene>
<sequence length="59" mass="7138">MREVVKSYRKQFNADVIIDLFRHKRGDFRTILMALLQGIRDENESTDMKEMWEDADVLY</sequence>
<dbReference type="GO" id="GO:0005509">
    <property type="term" value="F:calcium ion binding"/>
    <property type="evidence" value="ECO:0007669"/>
    <property type="project" value="InterPro"/>
</dbReference>
<evidence type="ECO:0000313" key="1">
    <source>
        <dbReference type="EMBL" id="VUZ44885.1"/>
    </source>
</evidence>
<dbReference type="EMBL" id="CABIJS010000155">
    <property type="protein sequence ID" value="VUZ44885.1"/>
    <property type="molecule type" value="Genomic_DNA"/>
</dbReference>